<proteinExistence type="predicted"/>
<dbReference type="AlphaFoldDB" id="A0AAU6WEG1"/>
<gene>
    <name evidence="1" type="ORF">QMQ05_00570</name>
</gene>
<evidence type="ECO:0000313" key="2">
    <source>
        <dbReference type="Proteomes" id="UP001486888"/>
    </source>
</evidence>
<dbReference type="KEGG" id="gey:QMQ05_00570"/>
<dbReference type="EMBL" id="CP125942">
    <property type="protein sequence ID" value="XAO46086.1"/>
    <property type="molecule type" value="Genomic_DNA"/>
</dbReference>
<dbReference type="InterPro" id="IPR038231">
    <property type="entry name" value="MepB-like_sf"/>
</dbReference>
<dbReference type="InterPro" id="IPR011235">
    <property type="entry name" value="MepB-like"/>
</dbReference>
<dbReference type="Proteomes" id="UP001486888">
    <property type="component" value="Chromosome"/>
</dbReference>
<name>A0AAU6WEG1_9MICC</name>
<dbReference type="Gene3D" id="3.40.1350.140">
    <property type="entry name" value="MepB-like"/>
    <property type="match status" value="1"/>
</dbReference>
<dbReference type="RefSeq" id="WP_345472135.1">
    <property type="nucleotide sequence ID" value="NZ_CP125942.1"/>
</dbReference>
<reference evidence="1 2" key="1">
    <citation type="submission" date="2023-05" db="EMBL/GenBank/DDBJ databases">
        <title>Glutamicibacter sp. B1, complete genome.</title>
        <authorList>
            <person name="Long Y.H."/>
            <person name="Fang T."/>
            <person name="Li X.Y."/>
        </authorList>
    </citation>
    <scope>NUCLEOTIDE SEQUENCE [LARGE SCALE GENOMIC DNA]</scope>
    <source>
        <strain evidence="1 2">B1</strain>
    </source>
</reference>
<keyword evidence="2" id="KW-1185">Reference proteome</keyword>
<sequence length="147" mass="16483">MTYTALDRYCHLMEEHHGEVVADEQQSDYQSGVTEIGDQLWRIRTARITPTKPGGFVALWRRDKNGTTAPFESEEGVQGVLVFIEDADQFGVFRFTQQHLEQLGIFASASAPGKRGFRVYPSWVTGLKGQAKKSQDNQLSAFTILVS</sequence>
<protein>
    <submittedName>
        <fullName evidence="1">MepB family protein</fullName>
    </submittedName>
</protein>
<evidence type="ECO:0000313" key="1">
    <source>
        <dbReference type="EMBL" id="XAO46086.1"/>
    </source>
</evidence>
<dbReference type="PIRSF" id="PIRSF032285">
    <property type="entry name" value="UCP032285"/>
    <property type="match status" value="1"/>
</dbReference>
<accession>A0AAU6WEG1</accession>
<organism evidence="1 2">
    <name type="scientific">Glutamicibacter ectropisis</name>
    <dbReference type="NCBI Taxonomy" id="3046593"/>
    <lineage>
        <taxon>Bacteria</taxon>
        <taxon>Bacillati</taxon>
        <taxon>Actinomycetota</taxon>
        <taxon>Actinomycetes</taxon>
        <taxon>Micrococcales</taxon>
        <taxon>Micrococcaceae</taxon>
        <taxon>Glutamicibacter</taxon>
    </lineage>
</organism>
<dbReference type="Pfam" id="PF08877">
    <property type="entry name" value="MepB-like"/>
    <property type="match status" value="1"/>
</dbReference>